<organism evidence="3">
    <name type="scientific">Actinomyces succiniciruminis</name>
    <dbReference type="NCBI Taxonomy" id="1522002"/>
    <lineage>
        <taxon>Bacteria</taxon>
        <taxon>Bacillati</taxon>
        <taxon>Actinomycetota</taxon>
        <taxon>Actinomycetes</taxon>
        <taxon>Actinomycetales</taxon>
        <taxon>Actinomycetaceae</taxon>
        <taxon>Actinomyces</taxon>
    </lineage>
</organism>
<keyword evidence="1" id="KW-0472">Membrane</keyword>
<feature type="transmembrane region" description="Helical" evidence="1">
    <location>
        <begin position="80"/>
        <end position="103"/>
    </location>
</feature>
<keyword evidence="1" id="KW-1133">Transmembrane helix</keyword>
<keyword evidence="1" id="KW-0812">Transmembrane</keyword>
<dbReference type="AlphaFoldDB" id="A0A1L7RTB7"/>
<protein>
    <submittedName>
        <fullName evidence="3">PF13559 domain protein</fullName>
    </submittedName>
</protein>
<proteinExistence type="predicted"/>
<evidence type="ECO:0000259" key="2">
    <source>
        <dbReference type="Pfam" id="PF13559"/>
    </source>
</evidence>
<dbReference type="EMBL" id="LK995541">
    <property type="protein sequence ID" value="CED92483.1"/>
    <property type="molecule type" value="Genomic_DNA"/>
</dbReference>
<name>A0A1L7RTB7_9ACTO</name>
<dbReference type="Pfam" id="PF13559">
    <property type="entry name" value="DUF4129"/>
    <property type="match status" value="1"/>
</dbReference>
<evidence type="ECO:0000256" key="1">
    <source>
        <dbReference type="SAM" id="Phobius"/>
    </source>
</evidence>
<reference evidence="3" key="1">
    <citation type="submission" date="2014-07" db="EMBL/GenBank/DDBJ databases">
        <authorList>
            <person name="Zhang J.E."/>
            <person name="Yang H."/>
            <person name="Guo J."/>
            <person name="Deng Z."/>
            <person name="Luo H."/>
            <person name="Luo M."/>
            <person name="Zhao B."/>
        </authorList>
    </citation>
    <scope>NUCLEOTIDE SEQUENCE</scope>
    <source>
        <strain evidence="3">AM4</strain>
    </source>
</reference>
<evidence type="ECO:0000313" key="3">
    <source>
        <dbReference type="EMBL" id="CED92483.1"/>
    </source>
</evidence>
<feature type="domain" description="Protein-glutamine gamma-glutamyltransferase-like C-terminal" evidence="2">
    <location>
        <begin position="148"/>
        <end position="209"/>
    </location>
</feature>
<sequence length="236" mass="25465">MMTTVLPAPLLTVARIVQAGGLRCVPGDVPATPDADQARRAAEEELAKPVYHHAASVWQRIWEWLSQHLDPRDAVPGAPAWLSTLLVFVLVAALLVALVALITRVTWARRATRPGAPLFEDDRDAAALTRAADAAAGRGDWATAVVERFRAVVRSLDERGAIEDYPGMTAHEAARLAARPLGELSGQMSQAAGLFDAVRYGRVEPTATQDTWMREFAERVTRAPLALEAPAGQVHA</sequence>
<accession>A0A1L7RTB7</accession>
<dbReference type="InterPro" id="IPR025403">
    <property type="entry name" value="TgpA-like_C"/>
</dbReference>
<gene>
    <name evidence="3" type="ORF">AAM4_2651</name>
</gene>